<evidence type="ECO:0000313" key="1">
    <source>
        <dbReference type="EMBL" id="JAE34496.1"/>
    </source>
</evidence>
<proteinExistence type="predicted"/>
<protein>
    <submittedName>
        <fullName evidence="1">Uncharacterized protein</fullName>
    </submittedName>
</protein>
<sequence length="50" mass="5682">MWWRHEGYQEMIVQGWQPGASSLHGMQDKLSSLKSLKRGIGNSLARLESP</sequence>
<dbReference type="AlphaFoldDB" id="A0A0A9HI19"/>
<organism evidence="1">
    <name type="scientific">Arundo donax</name>
    <name type="common">Giant reed</name>
    <name type="synonym">Donax arundinaceus</name>
    <dbReference type="NCBI Taxonomy" id="35708"/>
    <lineage>
        <taxon>Eukaryota</taxon>
        <taxon>Viridiplantae</taxon>
        <taxon>Streptophyta</taxon>
        <taxon>Embryophyta</taxon>
        <taxon>Tracheophyta</taxon>
        <taxon>Spermatophyta</taxon>
        <taxon>Magnoliopsida</taxon>
        <taxon>Liliopsida</taxon>
        <taxon>Poales</taxon>
        <taxon>Poaceae</taxon>
        <taxon>PACMAD clade</taxon>
        <taxon>Arundinoideae</taxon>
        <taxon>Arundineae</taxon>
        <taxon>Arundo</taxon>
    </lineage>
</organism>
<accession>A0A0A9HI19</accession>
<dbReference type="EMBL" id="GBRH01163400">
    <property type="protein sequence ID" value="JAE34496.1"/>
    <property type="molecule type" value="Transcribed_RNA"/>
</dbReference>
<reference evidence="1" key="1">
    <citation type="submission" date="2014-09" db="EMBL/GenBank/DDBJ databases">
        <authorList>
            <person name="Magalhaes I.L.F."/>
            <person name="Oliveira U."/>
            <person name="Santos F.R."/>
            <person name="Vidigal T.H.D.A."/>
            <person name="Brescovit A.D."/>
            <person name="Santos A.J."/>
        </authorList>
    </citation>
    <scope>NUCLEOTIDE SEQUENCE</scope>
    <source>
        <tissue evidence="1">Shoot tissue taken approximately 20 cm above the soil surface</tissue>
    </source>
</reference>
<name>A0A0A9HI19_ARUDO</name>
<reference evidence="1" key="2">
    <citation type="journal article" date="2015" name="Data Brief">
        <title>Shoot transcriptome of the giant reed, Arundo donax.</title>
        <authorList>
            <person name="Barrero R.A."/>
            <person name="Guerrero F.D."/>
            <person name="Moolhuijzen P."/>
            <person name="Goolsby J.A."/>
            <person name="Tidwell J."/>
            <person name="Bellgard S.E."/>
            <person name="Bellgard M.I."/>
        </authorList>
    </citation>
    <scope>NUCLEOTIDE SEQUENCE</scope>
    <source>
        <tissue evidence="1">Shoot tissue taken approximately 20 cm above the soil surface</tissue>
    </source>
</reference>